<keyword evidence="3 4" id="KW-0408">Iron</keyword>
<feature type="binding site" evidence="4">
    <location>
        <position position="60"/>
    </location>
    <ligand>
        <name>Fe cation</name>
        <dbReference type="ChEBI" id="CHEBI:24875"/>
        <label>2</label>
    </ligand>
</feature>
<proteinExistence type="evidence at transcript level"/>
<feature type="binding site" evidence="4">
    <location>
        <position position="113"/>
    </location>
    <ligand>
        <name>Fe cation</name>
        <dbReference type="ChEBI" id="CHEBI:24875"/>
        <label>2</label>
    </ligand>
</feature>
<dbReference type="NCBIfam" id="TIGR02481">
    <property type="entry name" value="hemeryth_dom"/>
    <property type="match status" value="1"/>
</dbReference>
<comment type="similarity">
    <text evidence="1">Belongs to the hemerythrin family.</text>
</comment>
<organism evidence="6">
    <name type="scientific">Boccardia proboscidea</name>
    <name type="common">Shell worm</name>
    <dbReference type="NCBI Taxonomy" id="573193"/>
    <lineage>
        <taxon>Eukaryota</taxon>
        <taxon>Metazoa</taxon>
        <taxon>Spiralia</taxon>
        <taxon>Lophotrochozoa</taxon>
        <taxon>Annelida</taxon>
        <taxon>Polychaeta</taxon>
        <taxon>Sedentaria</taxon>
        <taxon>Canalipalpata</taxon>
        <taxon>Spionida</taxon>
        <taxon>Spionidae</taxon>
        <taxon>Boccardia</taxon>
    </lineage>
</organism>
<dbReference type="PROSITE" id="PS00550">
    <property type="entry name" value="HEMERYTHRINS"/>
    <property type="match status" value="1"/>
</dbReference>
<dbReference type="InterPro" id="IPR016131">
    <property type="entry name" value="Haemerythrin_Fe_BS"/>
</dbReference>
<dbReference type="InterPro" id="IPR012312">
    <property type="entry name" value="Hemerythrin-like"/>
</dbReference>
<accession>A0A1S6QCF7</accession>
<feature type="binding site" evidence="4">
    <location>
        <position position="26"/>
    </location>
    <ligand>
        <name>Fe cation</name>
        <dbReference type="ChEBI" id="CHEBI:24875"/>
        <label>1</label>
    </ligand>
</feature>
<evidence type="ECO:0000259" key="5">
    <source>
        <dbReference type="Pfam" id="PF01814"/>
    </source>
</evidence>
<evidence type="ECO:0000256" key="1">
    <source>
        <dbReference type="ARBA" id="ARBA00010587"/>
    </source>
</evidence>
<dbReference type="PANTHER" id="PTHR37164:SF1">
    <property type="entry name" value="BACTERIOHEMERYTHRIN"/>
    <property type="match status" value="1"/>
</dbReference>
<name>A0A1S6QCF7_BOCPR</name>
<feature type="binding site" evidence="4">
    <location>
        <position position="113"/>
    </location>
    <ligand>
        <name>Fe cation</name>
        <dbReference type="ChEBI" id="CHEBI:24875"/>
        <label>1</label>
    </ligand>
</feature>
<dbReference type="PIRSF" id="PIRSF002033">
    <property type="entry name" value="Hemerythrin"/>
    <property type="match status" value="1"/>
</dbReference>
<dbReference type="Gene3D" id="1.20.120.50">
    <property type="entry name" value="Hemerythrin-like"/>
    <property type="match status" value="1"/>
</dbReference>
<dbReference type="InterPro" id="IPR002063">
    <property type="entry name" value="Haemerythrin"/>
</dbReference>
<dbReference type="CDD" id="cd12107">
    <property type="entry name" value="Hemerythrin"/>
    <property type="match status" value="1"/>
</dbReference>
<dbReference type="InterPro" id="IPR050669">
    <property type="entry name" value="Hemerythrin"/>
</dbReference>
<dbReference type="NCBIfam" id="TIGR00058">
    <property type="entry name" value="Hemerythrin"/>
    <property type="match status" value="1"/>
</dbReference>
<feature type="binding site" evidence="4">
    <location>
        <position position="56"/>
    </location>
    <ligand>
        <name>Fe cation</name>
        <dbReference type="ChEBI" id="CHEBI:24875"/>
        <label>1</label>
    </ligand>
</feature>
<evidence type="ECO:0000256" key="3">
    <source>
        <dbReference type="ARBA" id="ARBA00023004"/>
    </source>
</evidence>
<dbReference type="Pfam" id="PF01814">
    <property type="entry name" value="Hemerythrin"/>
    <property type="match status" value="1"/>
</dbReference>
<dbReference type="PANTHER" id="PTHR37164">
    <property type="entry name" value="BACTERIOHEMERYTHRIN"/>
    <property type="match status" value="1"/>
</dbReference>
<dbReference type="SUPFAM" id="SSF47188">
    <property type="entry name" value="Hemerythrin-like"/>
    <property type="match status" value="1"/>
</dbReference>
<feature type="binding site" evidence="4">
    <location>
        <position position="60"/>
    </location>
    <ligand>
        <name>Fe cation</name>
        <dbReference type="ChEBI" id="CHEBI:24875"/>
        <label>1</label>
    </ligand>
</feature>
<feature type="binding site" evidence="4">
    <location>
        <position position="79"/>
    </location>
    <ligand>
        <name>Fe cation</name>
        <dbReference type="ChEBI" id="CHEBI:24875"/>
        <label>2</label>
    </ligand>
</feature>
<evidence type="ECO:0000256" key="4">
    <source>
        <dbReference type="PIRSR" id="PIRSR002033-1"/>
    </source>
</evidence>
<dbReference type="InterPro" id="IPR012827">
    <property type="entry name" value="Hemerythrin_metal-bd"/>
</dbReference>
<dbReference type="InterPro" id="IPR035938">
    <property type="entry name" value="Hemerythrin-like_sf"/>
</dbReference>
<dbReference type="GO" id="GO:0005506">
    <property type="term" value="F:iron ion binding"/>
    <property type="evidence" value="ECO:0007669"/>
    <property type="project" value="InterPro"/>
</dbReference>
<evidence type="ECO:0000256" key="2">
    <source>
        <dbReference type="ARBA" id="ARBA00022723"/>
    </source>
</evidence>
<protein>
    <submittedName>
        <fullName evidence="6">Hemerythrin</fullName>
    </submittedName>
</protein>
<dbReference type="PRINTS" id="PR00186">
    <property type="entry name" value="HEMERYTHRIN"/>
</dbReference>
<feature type="binding site" evidence="4">
    <location>
        <position position="108"/>
    </location>
    <ligand>
        <name>Fe cation</name>
        <dbReference type="ChEBI" id="CHEBI:24875"/>
        <label>2</label>
    </ligand>
</feature>
<feature type="domain" description="Hemerythrin-like" evidence="5">
    <location>
        <begin position="18"/>
        <end position="119"/>
    </location>
</feature>
<reference evidence="6" key="1">
    <citation type="submission" date="2016-10" db="EMBL/GenBank/DDBJ databases">
        <title>Discovery and evolution of novel hemerythrin genes in annelid worms.</title>
        <authorList>
            <person name="Costa-Paiva E.M."/>
            <person name="Whelan N.V."/>
            <person name="Waits D.S."/>
            <person name="Santos S."/>
            <person name="Schrago C.G."/>
            <person name="Halanych K.M."/>
        </authorList>
    </citation>
    <scope>NUCLEOTIDE SEQUENCE</scope>
</reference>
<keyword evidence="2 4" id="KW-0479">Metal-binding</keyword>
<evidence type="ECO:0000313" key="6">
    <source>
        <dbReference type="EMBL" id="AQV13602.1"/>
    </source>
</evidence>
<dbReference type="EMBL" id="KY007304">
    <property type="protein sequence ID" value="AQV13602.1"/>
    <property type="molecule type" value="mRNA"/>
</dbReference>
<feature type="binding site" evidence="4">
    <location>
        <position position="75"/>
    </location>
    <ligand>
        <name>Fe cation</name>
        <dbReference type="ChEBI" id="CHEBI:24875"/>
        <label>2</label>
    </ligand>
</feature>
<sequence>MPHAIPEPYCWDESFRVFYDQLDEEHKGLFNGIFDCAKNRGDKGKFDSLYALLAGHFKFEEGMMEKAKYSEFSAHRDIHNGFLAKVKALEIPLTDASVDFAKNWLVQHIKDVDFKYKGKL</sequence>
<dbReference type="AlphaFoldDB" id="A0A1S6QCF7"/>